<accession>A0A2I0AT92</accession>
<gene>
    <name evidence="2" type="ORF">AXF42_Ash000858</name>
</gene>
<name>A0A2I0AT92_9ASPA</name>
<keyword evidence="3" id="KW-1185">Reference proteome</keyword>
<dbReference type="STRING" id="1088818.A0A2I0AT92"/>
<protein>
    <submittedName>
        <fullName evidence="2">Uncharacterized protein</fullName>
    </submittedName>
</protein>
<dbReference type="Proteomes" id="UP000236161">
    <property type="component" value="Unassembled WGS sequence"/>
</dbReference>
<reference evidence="2 3" key="1">
    <citation type="journal article" date="2017" name="Nature">
        <title>The Apostasia genome and the evolution of orchids.</title>
        <authorList>
            <person name="Zhang G.Q."/>
            <person name="Liu K.W."/>
            <person name="Li Z."/>
            <person name="Lohaus R."/>
            <person name="Hsiao Y.Y."/>
            <person name="Niu S.C."/>
            <person name="Wang J.Y."/>
            <person name="Lin Y.C."/>
            <person name="Xu Q."/>
            <person name="Chen L.J."/>
            <person name="Yoshida K."/>
            <person name="Fujiwara S."/>
            <person name="Wang Z.W."/>
            <person name="Zhang Y.Q."/>
            <person name="Mitsuda N."/>
            <person name="Wang M."/>
            <person name="Liu G.H."/>
            <person name="Pecoraro L."/>
            <person name="Huang H.X."/>
            <person name="Xiao X.J."/>
            <person name="Lin M."/>
            <person name="Wu X.Y."/>
            <person name="Wu W.L."/>
            <person name="Chen Y.Y."/>
            <person name="Chang S.B."/>
            <person name="Sakamoto S."/>
            <person name="Ohme-Takagi M."/>
            <person name="Yagi M."/>
            <person name="Zeng S.J."/>
            <person name="Shen C.Y."/>
            <person name="Yeh C.M."/>
            <person name="Luo Y.B."/>
            <person name="Tsai W.C."/>
            <person name="Van de Peer Y."/>
            <person name="Liu Z.J."/>
        </authorList>
    </citation>
    <scope>NUCLEOTIDE SEQUENCE [LARGE SCALE GENOMIC DNA]</scope>
    <source>
        <strain evidence="3">cv. Shenzhen</strain>
        <tissue evidence="2">Stem</tissue>
    </source>
</reference>
<dbReference type="OrthoDB" id="10254665at2759"/>
<evidence type="ECO:0000313" key="2">
    <source>
        <dbReference type="EMBL" id="PKA58765.1"/>
    </source>
</evidence>
<dbReference type="AlphaFoldDB" id="A0A2I0AT92"/>
<dbReference type="EMBL" id="KZ451950">
    <property type="protein sequence ID" value="PKA58765.1"/>
    <property type="molecule type" value="Genomic_DNA"/>
</dbReference>
<evidence type="ECO:0000256" key="1">
    <source>
        <dbReference type="SAM" id="MobiDB-lite"/>
    </source>
</evidence>
<sequence length="210" mass="22382">MIGIKPEEEVMEPVEFRDSHPRPKPFSTQDIDSFRNQTGLTMWNKANLNNISGIEGRKKKYRSHDALNKVLPSRTHPHVQMSAFGGYILSGIRVCSDACDGMKSGSRAAFGGLARPHDTAGGHAAPLGSVARSHDATGGHAVARGRCVALTHKEIVFIADDFSVFPFLGNDDEACYQAGLAAGGWLIGNPNAAMLLSADCDGAAWTAHAP</sequence>
<feature type="region of interest" description="Disordered" evidence="1">
    <location>
        <begin position="1"/>
        <end position="30"/>
    </location>
</feature>
<feature type="compositionally biased region" description="Basic and acidic residues" evidence="1">
    <location>
        <begin position="1"/>
        <end position="21"/>
    </location>
</feature>
<evidence type="ECO:0000313" key="3">
    <source>
        <dbReference type="Proteomes" id="UP000236161"/>
    </source>
</evidence>
<proteinExistence type="predicted"/>
<organism evidence="2 3">
    <name type="scientific">Apostasia shenzhenica</name>
    <dbReference type="NCBI Taxonomy" id="1088818"/>
    <lineage>
        <taxon>Eukaryota</taxon>
        <taxon>Viridiplantae</taxon>
        <taxon>Streptophyta</taxon>
        <taxon>Embryophyta</taxon>
        <taxon>Tracheophyta</taxon>
        <taxon>Spermatophyta</taxon>
        <taxon>Magnoliopsida</taxon>
        <taxon>Liliopsida</taxon>
        <taxon>Asparagales</taxon>
        <taxon>Orchidaceae</taxon>
        <taxon>Apostasioideae</taxon>
        <taxon>Apostasia</taxon>
    </lineage>
</organism>